<dbReference type="InterPro" id="IPR002401">
    <property type="entry name" value="Cyt_P450_E_grp-I"/>
</dbReference>
<dbReference type="Gene3D" id="1.10.630.10">
    <property type="entry name" value="Cytochrome P450"/>
    <property type="match status" value="1"/>
</dbReference>
<name>A0ABR1V0Q8_9PEZI</name>
<organism evidence="4 5">
    <name type="scientific">Apiospora saccharicola</name>
    <dbReference type="NCBI Taxonomy" id="335842"/>
    <lineage>
        <taxon>Eukaryota</taxon>
        <taxon>Fungi</taxon>
        <taxon>Dikarya</taxon>
        <taxon>Ascomycota</taxon>
        <taxon>Pezizomycotina</taxon>
        <taxon>Sordariomycetes</taxon>
        <taxon>Xylariomycetidae</taxon>
        <taxon>Amphisphaeriales</taxon>
        <taxon>Apiosporaceae</taxon>
        <taxon>Apiospora</taxon>
    </lineage>
</organism>
<comment type="caution">
    <text evidence="4">The sequence shown here is derived from an EMBL/GenBank/DDBJ whole genome shotgun (WGS) entry which is preliminary data.</text>
</comment>
<dbReference type="PRINTS" id="PR00385">
    <property type="entry name" value="P450"/>
</dbReference>
<reference evidence="4 5" key="1">
    <citation type="submission" date="2023-01" db="EMBL/GenBank/DDBJ databases">
        <title>Analysis of 21 Apiospora genomes using comparative genomics revels a genus with tremendous synthesis potential of carbohydrate active enzymes and secondary metabolites.</title>
        <authorList>
            <person name="Sorensen T."/>
        </authorList>
    </citation>
    <scope>NUCLEOTIDE SEQUENCE [LARGE SCALE GENOMIC DNA]</scope>
    <source>
        <strain evidence="4 5">CBS 83171</strain>
    </source>
</reference>
<evidence type="ECO:0000256" key="2">
    <source>
        <dbReference type="ARBA" id="ARBA00022723"/>
    </source>
</evidence>
<dbReference type="PANTHER" id="PTHR24305:SF226">
    <property type="entry name" value="CYTOCHROME P450 MONOOXYGENASE"/>
    <property type="match status" value="1"/>
</dbReference>
<keyword evidence="5" id="KW-1185">Reference proteome</keyword>
<evidence type="ECO:0000256" key="3">
    <source>
        <dbReference type="ARBA" id="ARBA00023004"/>
    </source>
</evidence>
<dbReference type="SUPFAM" id="SSF48264">
    <property type="entry name" value="Cytochrome P450"/>
    <property type="match status" value="1"/>
</dbReference>
<protein>
    <submittedName>
        <fullName evidence="4">Isotrichodermin C-15 hydroxylase</fullName>
    </submittedName>
</protein>
<dbReference type="InterPro" id="IPR050121">
    <property type="entry name" value="Cytochrome_P450_monoxygenase"/>
</dbReference>
<proteinExistence type="predicted"/>
<dbReference type="PANTHER" id="PTHR24305">
    <property type="entry name" value="CYTOCHROME P450"/>
    <property type="match status" value="1"/>
</dbReference>
<evidence type="ECO:0000313" key="4">
    <source>
        <dbReference type="EMBL" id="KAK8063875.1"/>
    </source>
</evidence>
<dbReference type="EMBL" id="JAQQWM010000005">
    <property type="protein sequence ID" value="KAK8063875.1"/>
    <property type="molecule type" value="Genomic_DNA"/>
</dbReference>
<dbReference type="PRINTS" id="PR00463">
    <property type="entry name" value="EP450I"/>
</dbReference>
<keyword evidence="3" id="KW-0408">Iron</keyword>
<gene>
    <name evidence="4" type="ORF">PG996_008527</name>
</gene>
<dbReference type="InterPro" id="IPR036396">
    <property type="entry name" value="Cyt_P450_sf"/>
</dbReference>
<sequence length="373" mass="41480">MSQQIGVFLRLLRQGSQASEPQNMTERCQRLGFDTVGHLAFGCDLKLQTEEANRVMIRLLTVAKMRVNAFMHLPALQSLDFILTSLPSKDGKEFRRIITNIVNTRIAEGERGQHDLYAVMAEHTKPGGIYDGILWSEAVFFMTAGGTPPAATLSALFFYLSRYPACYEKLAQEIRSQFSSSSDIHGGPTLAACKYMRACIDESLRMAPPSLATLWREQAADDPQRGTAPLIIDGHVIPPGAQFGVNLYALHHNEDYFPDAFTFDPERRLDDSEDDESGGKPRQAFAPFIAGPRTCAGRAMAYLEVSLTMAKTLWYFDFNRAPGPLGEVGQGTKGVEKGFANVNEFQLFDMFNADHHGPYLVFRSRGDCCNELD</sequence>
<evidence type="ECO:0000313" key="5">
    <source>
        <dbReference type="Proteomes" id="UP001446871"/>
    </source>
</evidence>
<dbReference type="InterPro" id="IPR001128">
    <property type="entry name" value="Cyt_P450"/>
</dbReference>
<accession>A0ABR1V0Q8</accession>
<keyword evidence="2" id="KW-0479">Metal-binding</keyword>
<dbReference type="Proteomes" id="UP001446871">
    <property type="component" value="Unassembled WGS sequence"/>
</dbReference>
<evidence type="ECO:0000256" key="1">
    <source>
        <dbReference type="ARBA" id="ARBA00022617"/>
    </source>
</evidence>
<keyword evidence="1" id="KW-0349">Heme</keyword>
<dbReference type="Pfam" id="PF00067">
    <property type="entry name" value="p450"/>
    <property type="match status" value="1"/>
</dbReference>